<sequence>MRSLVSPLISARRAVAPGVSRFARAFSSSGGIEVGKLPVETRLFINNEFCDGVGAAFDTINPATEEVNATVQEAGKADVDRAVKAAHKAFDSWSCADPAFRRDCLNRLADLVMKHADQLADIESRDNGKPRHIARHVDIPLVANVFRYYAGWADKIQGKSIPLTVNSDKYLAFTRHEPVGVVGQIIPWNFPLAMFSWKIGPAMATGCTTVLKTSEKTPVTGAMMGHLVREAGFPEGVINILSGWGTTTGHQIAVHPLVDKLAFTGSTKTAMRILEASRETGLKRTSLELGGKSPLIVFKDADLDQALDIAELGLFFNQGQCCIASSRIFIEESVYDQFCERAKERAEKRIVGDPFDPKTTQGPQVDRVQFDRVMDFIDSGKSEGATLLAGGNRHGSKGFFVQPTIFKDVKDDMKIAREEIFGPVMQLMKFKTVDEAIARANASEYGLGAGVATRDIGRALQVAKKLRAGTVYVNCYDVFDPAAPFGGFKDSGIGRELGEYGLEPYTEVKTVICDLSHK</sequence>
<evidence type="ECO:0000313" key="6">
    <source>
        <dbReference type="EMBL" id="CEM36583.1"/>
    </source>
</evidence>
<dbReference type="InterPro" id="IPR029510">
    <property type="entry name" value="Ald_DH_CS_GLU"/>
</dbReference>
<dbReference type="GO" id="GO:0016620">
    <property type="term" value="F:oxidoreductase activity, acting on the aldehyde or oxo group of donors, NAD or NADP as acceptor"/>
    <property type="evidence" value="ECO:0007669"/>
    <property type="project" value="InterPro"/>
</dbReference>
<dbReference type="AlphaFoldDB" id="A0A0G4GZB6"/>
<dbReference type="PROSITE" id="PS00687">
    <property type="entry name" value="ALDEHYDE_DEHYDR_GLU"/>
    <property type="match status" value="1"/>
</dbReference>
<dbReference type="InterPro" id="IPR016160">
    <property type="entry name" value="Ald_DH_CS_CYS"/>
</dbReference>
<evidence type="ECO:0000256" key="1">
    <source>
        <dbReference type="ARBA" id="ARBA00009986"/>
    </source>
</evidence>
<dbReference type="InterPro" id="IPR015590">
    <property type="entry name" value="Aldehyde_DH_dom"/>
</dbReference>
<dbReference type="FunFam" id="3.40.605.10:FF:000026">
    <property type="entry name" value="Aldehyde dehydrogenase, putative"/>
    <property type="match status" value="1"/>
</dbReference>
<feature type="active site" evidence="3">
    <location>
        <position position="288"/>
    </location>
</feature>
<evidence type="ECO:0000256" key="2">
    <source>
        <dbReference type="ARBA" id="ARBA00023002"/>
    </source>
</evidence>
<protein>
    <recommendedName>
        <fullName evidence="5">Aldehyde dehydrogenase domain-containing protein</fullName>
    </recommendedName>
</protein>
<dbReference type="InterPro" id="IPR016162">
    <property type="entry name" value="Ald_DH_N"/>
</dbReference>
<dbReference type="FunFam" id="3.40.605.10:FF:000001">
    <property type="entry name" value="Aldehyde dehydrogenase 1"/>
    <property type="match status" value="1"/>
</dbReference>
<gene>
    <name evidence="6" type="ORF">Cvel_24027</name>
</gene>
<dbReference type="InterPro" id="IPR016161">
    <property type="entry name" value="Ald_DH/histidinol_DH"/>
</dbReference>
<proteinExistence type="inferred from homology"/>
<dbReference type="FunFam" id="3.40.309.10:FF:000001">
    <property type="entry name" value="Mitochondrial aldehyde dehydrogenase 2"/>
    <property type="match status" value="1"/>
</dbReference>
<feature type="domain" description="Aldehyde dehydrogenase" evidence="5">
    <location>
        <begin position="55"/>
        <end position="511"/>
    </location>
</feature>
<dbReference type="SUPFAM" id="SSF53720">
    <property type="entry name" value="ALDH-like"/>
    <property type="match status" value="1"/>
</dbReference>
<dbReference type="VEuPathDB" id="CryptoDB:Cvel_24027"/>
<dbReference type="CDD" id="cd07091">
    <property type="entry name" value="ALDH_F1-2_Ald2-like"/>
    <property type="match status" value="1"/>
</dbReference>
<evidence type="ECO:0000256" key="4">
    <source>
        <dbReference type="RuleBase" id="RU003345"/>
    </source>
</evidence>
<dbReference type="PANTHER" id="PTHR11699">
    <property type="entry name" value="ALDEHYDE DEHYDROGENASE-RELATED"/>
    <property type="match status" value="1"/>
</dbReference>
<dbReference type="InterPro" id="IPR016163">
    <property type="entry name" value="Ald_DH_C"/>
</dbReference>
<dbReference type="Gene3D" id="3.40.309.10">
    <property type="entry name" value="Aldehyde Dehydrogenase, Chain A, domain 2"/>
    <property type="match status" value="1"/>
</dbReference>
<name>A0A0G4GZB6_9ALVE</name>
<dbReference type="EMBL" id="CDMZ01001714">
    <property type="protein sequence ID" value="CEM36583.1"/>
    <property type="molecule type" value="Genomic_DNA"/>
</dbReference>
<keyword evidence="2 4" id="KW-0560">Oxidoreductase</keyword>
<accession>A0A0G4GZB6</accession>
<dbReference type="PROSITE" id="PS00070">
    <property type="entry name" value="ALDEHYDE_DEHYDR_CYS"/>
    <property type="match status" value="1"/>
</dbReference>
<organism evidence="6">
    <name type="scientific">Chromera velia CCMP2878</name>
    <dbReference type="NCBI Taxonomy" id="1169474"/>
    <lineage>
        <taxon>Eukaryota</taxon>
        <taxon>Sar</taxon>
        <taxon>Alveolata</taxon>
        <taxon>Colpodellida</taxon>
        <taxon>Chromeraceae</taxon>
        <taxon>Chromera</taxon>
    </lineage>
</organism>
<dbReference type="Pfam" id="PF00171">
    <property type="entry name" value="Aldedh"/>
    <property type="match status" value="1"/>
</dbReference>
<dbReference type="PhylomeDB" id="A0A0G4GZB6"/>
<reference evidence="6" key="1">
    <citation type="submission" date="2014-11" db="EMBL/GenBank/DDBJ databases">
        <authorList>
            <person name="Otto D Thomas"/>
            <person name="Naeem Raeece"/>
        </authorList>
    </citation>
    <scope>NUCLEOTIDE SEQUENCE</scope>
</reference>
<evidence type="ECO:0000259" key="5">
    <source>
        <dbReference type="Pfam" id="PF00171"/>
    </source>
</evidence>
<dbReference type="Gene3D" id="3.40.605.10">
    <property type="entry name" value="Aldehyde Dehydrogenase, Chain A, domain 1"/>
    <property type="match status" value="1"/>
</dbReference>
<evidence type="ECO:0000256" key="3">
    <source>
        <dbReference type="PROSITE-ProRule" id="PRU10007"/>
    </source>
</evidence>
<comment type="similarity">
    <text evidence="1 4">Belongs to the aldehyde dehydrogenase family.</text>
</comment>